<evidence type="ECO:0000256" key="2">
    <source>
        <dbReference type="SAM" id="SignalP"/>
    </source>
</evidence>
<protein>
    <recommendedName>
        <fullName evidence="5">Lipoprotein</fullName>
    </recommendedName>
</protein>
<dbReference type="PROSITE" id="PS51257">
    <property type="entry name" value="PROKAR_LIPOPROTEIN"/>
    <property type="match status" value="1"/>
</dbReference>
<evidence type="ECO:0000256" key="1">
    <source>
        <dbReference type="SAM" id="MobiDB-lite"/>
    </source>
</evidence>
<comment type="caution">
    <text evidence="3">The sequence shown here is derived from an EMBL/GenBank/DDBJ whole genome shotgun (WGS) entry which is preliminary data.</text>
</comment>
<dbReference type="SUPFAM" id="SSF69322">
    <property type="entry name" value="Tricorn protease domain 2"/>
    <property type="match status" value="1"/>
</dbReference>
<dbReference type="Proteomes" id="UP000442469">
    <property type="component" value="Unassembled WGS sequence"/>
</dbReference>
<evidence type="ECO:0000313" key="3">
    <source>
        <dbReference type="EMBL" id="MUG25132.1"/>
    </source>
</evidence>
<name>A0A6N8F3S8_PAEMA</name>
<feature type="region of interest" description="Disordered" evidence="1">
    <location>
        <begin position="28"/>
        <end position="54"/>
    </location>
</feature>
<evidence type="ECO:0008006" key="5">
    <source>
        <dbReference type="Google" id="ProtNLM"/>
    </source>
</evidence>
<gene>
    <name evidence="3" type="ORF">GNQ08_22455</name>
</gene>
<feature type="region of interest" description="Disordered" evidence="1">
    <location>
        <begin position="435"/>
        <end position="465"/>
    </location>
</feature>
<dbReference type="RefSeq" id="WP_155620864.1">
    <property type="nucleotide sequence ID" value="NZ_WNZZ01000021.1"/>
</dbReference>
<feature type="signal peptide" evidence="2">
    <location>
        <begin position="1"/>
        <end position="24"/>
    </location>
</feature>
<sequence>MKKIKWLLPAAAAAGLLLVSCSPANRPVNGGENAARDASQQESGNASLPASQGEATRVKVAEQGGAQEKMPAQSVKLAKGEFSASRNAKGELVAVPAGLADYSIDYEAVVELEGQTLVMANVFYGDDDVIKVLLSHKTGEDQVKTVWSEGITDTNNRWYNTFIGQLLVKADEERVLFLEPEIIGQGGKYHLSEYNVRTGKIARIREDFWPLPEEYDYIYQYHWDGERMKIFLQSYLGLVRVFDLQGGKDDAPDRLFRVIPHSTTGAPSLFLSPDFERFAHDDESGKVTFYDIKGAALGKIKLSEDKYVPSEKIKWNPSGSIAWMESSPGEHSRIKDIDIDFLSIAPQRIDFYGRDGGALGSIKADAGDDRALDIAGWLDDSTALVKSYRFEPDGSNTYGMAEKEPAYFYYDVHKKEKRPASEADLPEMLPAKARTSWSRMAEPHTSEPQTGVVAERKEIVFPKEP</sequence>
<dbReference type="AlphaFoldDB" id="A0A6N8F3S8"/>
<feature type="chain" id="PRO_5039092171" description="Lipoprotein" evidence="2">
    <location>
        <begin position="25"/>
        <end position="465"/>
    </location>
</feature>
<feature type="compositionally biased region" description="Polar residues" evidence="1">
    <location>
        <begin position="38"/>
        <end position="54"/>
    </location>
</feature>
<reference evidence="3 4" key="1">
    <citation type="submission" date="2019-11" db="EMBL/GenBank/DDBJ databases">
        <title>Draft genome sequences of five Paenibacillus species of dairy origin.</title>
        <authorList>
            <person name="Olajide A.M."/>
            <person name="Chen S."/>
            <person name="Lapointe G."/>
        </authorList>
    </citation>
    <scope>NUCLEOTIDE SEQUENCE [LARGE SCALE GENOMIC DNA]</scope>
    <source>
        <strain evidence="3 4">3CT49</strain>
    </source>
</reference>
<feature type="compositionally biased region" description="Basic and acidic residues" evidence="1">
    <location>
        <begin position="454"/>
        <end position="465"/>
    </location>
</feature>
<organism evidence="3 4">
    <name type="scientific">Paenibacillus macerans</name>
    <name type="common">Bacillus macerans</name>
    <dbReference type="NCBI Taxonomy" id="44252"/>
    <lineage>
        <taxon>Bacteria</taxon>
        <taxon>Bacillati</taxon>
        <taxon>Bacillota</taxon>
        <taxon>Bacilli</taxon>
        <taxon>Bacillales</taxon>
        <taxon>Paenibacillaceae</taxon>
        <taxon>Paenibacillus</taxon>
    </lineage>
</organism>
<accession>A0A6N8F3S8</accession>
<evidence type="ECO:0000313" key="4">
    <source>
        <dbReference type="Proteomes" id="UP000442469"/>
    </source>
</evidence>
<keyword evidence="2" id="KW-0732">Signal</keyword>
<dbReference type="EMBL" id="WNZZ01000021">
    <property type="protein sequence ID" value="MUG25132.1"/>
    <property type="molecule type" value="Genomic_DNA"/>
</dbReference>
<proteinExistence type="predicted"/>